<evidence type="ECO:0000313" key="4">
    <source>
        <dbReference type="Proteomes" id="UP000253919"/>
    </source>
</evidence>
<dbReference type="Gene3D" id="3.40.50.2300">
    <property type="match status" value="1"/>
</dbReference>
<dbReference type="GO" id="GO:0000160">
    <property type="term" value="P:phosphorelay signal transduction system"/>
    <property type="evidence" value="ECO:0007669"/>
    <property type="project" value="InterPro"/>
</dbReference>
<feature type="domain" description="Response regulatory" evidence="2">
    <location>
        <begin position="1"/>
        <end position="123"/>
    </location>
</feature>
<gene>
    <name evidence="3" type="ORF">AHMF7616_02268</name>
</gene>
<dbReference type="EMBL" id="QASA01000001">
    <property type="protein sequence ID" value="RDC63663.1"/>
    <property type="molecule type" value="Genomic_DNA"/>
</dbReference>
<reference evidence="3 4" key="1">
    <citation type="submission" date="2018-04" db="EMBL/GenBank/DDBJ databases">
        <title>Adhaeribacter sp. HMF7616 genome sequencing and assembly.</title>
        <authorList>
            <person name="Kang H."/>
            <person name="Kang J."/>
            <person name="Cha I."/>
            <person name="Kim H."/>
            <person name="Joh K."/>
        </authorList>
    </citation>
    <scope>NUCLEOTIDE SEQUENCE [LARGE SCALE GENOMIC DNA]</scope>
    <source>
        <strain evidence="3 4">HMF7616</strain>
    </source>
</reference>
<sequence length="123" mass="13796">MILIVDDDDTTRFLIKRVIRSVDYKNQILTANNGEEALSVLNQACSANNCPELVLLDINMPVMNGFEFLQELQNSTIAACCLKIAILTSSDNPIDYLMAHEYPVIAFLEKPLTQDNFKRVMAA</sequence>
<dbReference type="Proteomes" id="UP000253919">
    <property type="component" value="Unassembled WGS sequence"/>
</dbReference>
<dbReference type="PANTHER" id="PTHR44520">
    <property type="entry name" value="RESPONSE REGULATOR RCP1-RELATED"/>
    <property type="match status" value="1"/>
</dbReference>
<dbReference type="Pfam" id="PF00072">
    <property type="entry name" value="Response_reg"/>
    <property type="match status" value="1"/>
</dbReference>
<dbReference type="PANTHER" id="PTHR44520:SF2">
    <property type="entry name" value="RESPONSE REGULATOR RCP1"/>
    <property type="match status" value="1"/>
</dbReference>
<dbReference type="InterPro" id="IPR052893">
    <property type="entry name" value="TCS_response_regulator"/>
</dbReference>
<accession>A0A369QFH2</accession>
<dbReference type="SUPFAM" id="SSF52172">
    <property type="entry name" value="CheY-like"/>
    <property type="match status" value="1"/>
</dbReference>
<comment type="caution">
    <text evidence="3">The sequence shown here is derived from an EMBL/GenBank/DDBJ whole genome shotgun (WGS) entry which is preliminary data.</text>
</comment>
<dbReference type="AlphaFoldDB" id="A0A369QFH2"/>
<dbReference type="InterPro" id="IPR011006">
    <property type="entry name" value="CheY-like_superfamily"/>
</dbReference>
<keyword evidence="4" id="KW-1185">Reference proteome</keyword>
<dbReference type="InterPro" id="IPR001789">
    <property type="entry name" value="Sig_transdc_resp-reg_receiver"/>
</dbReference>
<evidence type="ECO:0000259" key="2">
    <source>
        <dbReference type="PROSITE" id="PS50110"/>
    </source>
</evidence>
<dbReference type="PROSITE" id="PS50110">
    <property type="entry name" value="RESPONSE_REGULATORY"/>
    <property type="match status" value="1"/>
</dbReference>
<dbReference type="RefSeq" id="WP_115372926.1">
    <property type="nucleotide sequence ID" value="NZ_QASA01000001.1"/>
</dbReference>
<proteinExistence type="predicted"/>
<dbReference type="SMART" id="SM00448">
    <property type="entry name" value="REC"/>
    <property type="match status" value="1"/>
</dbReference>
<evidence type="ECO:0000256" key="1">
    <source>
        <dbReference type="PROSITE-ProRule" id="PRU00169"/>
    </source>
</evidence>
<keyword evidence="1" id="KW-0597">Phosphoprotein</keyword>
<evidence type="ECO:0000313" key="3">
    <source>
        <dbReference type="EMBL" id="RDC63663.1"/>
    </source>
</evidence>
<feature type="modified residue" description="4-aspartylphosphate" evidence="1">
    <location>
        <position position="57"/>
    </location>
</feature>
<name>A0A369QFH2_9BACT</name>
<protein>
    <recommendedName>
        <fullName evidence="2">Response regulatory domain-containing protein</fullName>
    </recommendedName>
</protein>
<organism evidence="3 4">
    <name type="scientific">Adhaeribacter pallidiroseus</name>
    <dbReference type="NCBI Taxonomy" id="2072847"/>
    <lineage>
        <taxon>Bacteria</taxon>
        <taxon>Pseudomonadati</taxon>
        <taxon>Bacteroidota</taxon>
        <taxon>Cytophagia</taxon>
        <taxon>Cytophagales</taxon>
        <taxon>Hymenobacteraceae</taxon>
        <taxon>Adhaeribacter</taxon>
    </lineage>
</organism>
<dbReference type="OrthoDB" id="1524091at2"/>